<feature type="transmembrane region" description="Helical" evidence="1">
    <location>
        <begin position="113"/>
        <end position="133"/>
    </location>
</feature>
<dbReference type="RefSeq" id="WP_205356476.1">
    <property type="nucleotide sequence ID" value="NZ_JADKYB010000004.1"/>
</dbReference>
<proteinExistence type="predicted"/>
<feature type="transmembrane region" description="Helical" evidence="1">
    <location>
        <begin position="57"/>
        <end position="78"/>
    </location>
</feature>
<comment type="caution">
    <text evidence="2">The sequence shown here is derived from an EMBL/GenBank/DDBJ whole genome shotgun (WGS) entry which is preliminary data.</text>
</comment>
<evidence type="ECO:0000256" key="1">
    <source>
        <dbReference type="SAM" id="Phobius"/>
    </source>
</evidence>
<evidence type="ECO:0008006" key="4">
    <source>
        <dbReference type="Google" id="ProtNLM"/>
    </source>
</evidence>
<keyword evidence="3" id="KW-1185">Reference proteome</keyword>
<dbReference type="EMBL" id="JADKYB010000004">
    <property type="protein sequence ID" value="MBM9504596.1"/>
    <property type="molecule type" value="Genomic_DNA"/>
</dbReference>
<organism evidence="2 3">
    <name type="scientific">Actinacidiphila acididurans</name>
    <dbReference type="NCBI Taxonomy" id="2784346"/>
    <lineage>
        <taxon>Bacteria</taxon>
        <taxon>Bacillati</taxon>
        <taxon>Actinomycetota</taxon>
        <taxon>Actinomycetes</taxon>
        <taxon>Kitasatosporales</taxon>
        <taxon>Streptomycetaceae</taxon>
        <taxon>Actinacidiphila</taxon>
    </lineage>
</organism>
<accession>A0ABS2TQ01</accession>
<dbReference type="Proteomes" id="UP000749040">
    <property type="component" value="Unassembled WGS sequence"/>
</dbReference>
<reference evidence="2 3" key="1">
    <citation type="submission" date="2021-01" db="EMBL/GenBank/DDBJ databases">
        <title>Streptomyces acididurans sp. nov., isolated from a peat swamp forest soil.</title>
        <authorList>
            <person name="Chantavorakit T."/>
            <person name="Duangmal K."/>
        </authorList>
    </citation>
    <scope>NUCLEOTIDE SEQUENCE [LARGE SCALE GENOMIC DNA]</scope>
    <source>
        <strain evidence="2 3">KK5PA1</strain>
    </source>
</reference>
<evidence type="ECO:0000313" key="2">
    <source>
        <dbReference type="EMBL" id="MBM9504596.1"/>
    </source>
</evidence>
<keyword evidence="1" id="KW-1133">Transmembrane helix</keyword>
<protein>
    <recommendedName>
        <fullName evidence="4">Integral membrane protein</fullName>
    </recommendedName>
</protein>
<sequence>MPKADTLRRATAVGTAVVLVLEALVIAFVNWILGLLARHQQMSMGGLGSGAMATGSWVLGGVFALFLVYCAVLVLRIAVHERMAGPVGRIALIVCAVMHGLVGALVVGLIGWYAFALMMVILALLVGTLLMYAPEDRATPRPAAAEQTGPAGEAPPATA</sequence>
<evidence type="ECO:0000313" key="3">
    <source>
        <dbReference type="Proteomes" id="UP000749040"/>
    </source>
</evidence>
<gene>
    <name evidence="2" type="ORF">ITX44_08605</name>
</gene>
<name>A0ABS2TQ01_9ACTN</name>
<feature type="transmembrane region" description="Helical" evidence="1">
    <location>
        <begin position="90"/>
        <end position="107"/>
    </location>
</feature>
<keyword evidence="1" id="KW-0472">Membrane</keyword>
<keyword evidence="1" id="KW-0812">Transmembrane</keyword>
<feature type="transmembrane region" description="Helical" evidence="1">
    <location>
        <begin position="12"/>
        <end position="37"/>
    </location>
</feature>